<gene>
    <name evidence="1" type="ordered locus">HCH_06381</name>
</gene>
<evidence type="ECO:0008006" key="3">
    <source>
        <dbReference type="Google" id="ProtNLM"/>
    </source>
</evidence>
<dbReference type="RefSeq" id="WP_011400080.1">
    <property type="nucleotide sequence ID" value="NC_007645.1"/>
</dbReference>
<dbReference type="EMBL" id="CP000155">
    <property type="protein sequence ID" value="ABC33026.1"/>
    <property type="molecule type" value="Genomic_DNA"/>
</dbReference>
<dbReference type="KEGG" id="hch:HCH_06381"/>
<sequence length="126" mass="14549">METIKQIDSSEGCGIASFAMICKDIESFEQADKWIDNKNIIKRKGFMKISEMKLAVKIKFGLDPILKYSLNKTNKTALCYGRYRGDKNLRHWFVYHNGLFFDPCPSTPSPKKITKHEITRVLVIES</sequence>
<evidence type="ECO:0000313" key="1">
    <source>
        <dbReference type="EMBL" id="ABC33026.1"/>
    </source>
</evidence>
<proteinExistence type="predicted"/>
<name>Q2S8J8_HAHCH</name>
<dbReference type="Proteomes" id="UP000000238">
    <property type="component" value="Chromosome"/>
</dbReference>
<keyword evidence="2" id="KW-1185">Reference proteome</keyword>
<accession>Q2S8J8</accession>
<dbReference type="HOGENOM" id="CLU_1978419_0_0_6"/>
<protein>
    <recommendedName>
        <fullName evidence="3">Peptidase C39 domain-containing protein</fullName>
    </recommendedName>
</protein>
<dbReference type="AlphaFoldDB" id="Q2S8J8"/>
<organism evidence="1 2">
    <name type="scientific">Hahella chejuensis (strain KCTC 2396)</name>
    <dbReference type="NCBI Taxonomy" id="349521"/>
    <lineage>
        <taxon>Bacteria</taxon>
        <taxon>Pseudomonadati</taxon>
        <taxon>Pseudomonadota</taxon>
        <taxon>Gammaproteobacteria</taxon>
        <taxon>Oceanospirillales</taxon>
        <taxon>Hahellaceae</taxon>
        <taxon>Hahella</taxon>
    </lineage>
</organism>
<dbReference type="STRING" id="349521.HCH_06381"/>
<reference evidence="1 2" key="1">
    <citation type="journal article" date="2005" name="Nucleic Acids Res.">
        <title>Genomic blueprint of Hahella chejuensis, a marine microbe producing an algicidal agent.</title>
        <authorList>
            <person name="Jeong H."/>
            <person name="Yim J.H."/>
            <person name="Lee C."/>
            <person name="Choi S.-H."/>
            <person name="Park Y.K."/>
            <person name="Yoon S.H."/>
            <person name="Hur C.-G."/>
            <person name="Kang H.-Y."/>
            <person name="Kim D."/>
            <person name="Lee H.H."/>
            <person name="Park K.H."/>
            <person name="Park S.-H."/>
            <person name="Park H.-S."/>
            <person name="Lee H.K."/>
            <person name="Oh T.K."/>
            <person name="Kim J.F."/>
        </authorList>
    </citation>
    <scope>NUCLEOTIDE SEQUENCE [LARGE SCALE GENOMIC DNA]</scope>
    <source>
        <strain evidence="1 2">KCTC 2396</strain>
    </source>
</reference>
<evidence type="ECO:0000313" key="2">
    <source>
        <dbReference type="Proteomes" id="UP000000238"/>
    </source>
</evidence>